<reference evidence="1" key="1">
    <citation type="submission" date="2014-07" db="EMBL/GenBank/DDBJ databases">
        <authorList>
            <person name="Martin A.A"/>
            <person name="De Silva N."/>
        </authorList>
    </citation>
    <scope>NUCLEOTIDE SEQUENCE</scope>
</reference>
<proteinExistence type="predicted"/>
<evidence type="ECO:0000313" key="1">
    <source>
        <dbReference type="Proteomes" id="UP000035680"/>
    </source>
</evidence>
<accession>A0A0K0FR07</accession>
<evidence type="ECO:0000313" key="2">
    <source>
        <dbReference type="WBParaSite" id="SVE_1222100.1"/>
    </source>
</evidence>
<organism evidence="1 2">
    <name type="scientific">Strongyloides venezuelensis</name>
    <name type="common">Threadworm</name>
    <dbReference type="NCBI Taxonomy" id="75913"/>
    <lineage>
        <taxon>Eukaryota</taxon>
        <taxon>Metazoa</taxon>
        <taxon>Ecdysozoa</taxon>
        <taxon>Nematoda</taxon>
        <taxon>Chromadorea</taxon>
        <taxon>Rhabditida</taxon>
        <taxon>Tylenchina</taxon>
        <taxon>Panagrolaimomorpha</taxon>
        <taxon>Strongyloidoidea</taxon>
        <taxon>Strongyloididae</taxon>
        <taxon>Strongyloides</taxon>
    </lineage>
</organism>
<reference evidence="2" key="2">
    <citation type="submission" date="2015-08" db="UniProtKB">
        <authorList>
            <consortium name="WormBaseParasite"/>
        </authorList>
    </citation>
    <scope>IDENTIFICATION</scope>
</reference>
<protein>
    <submittedName>
        <fullName evidence="2">Metalloendopeptidase</fullName>
    </submittedName>
</protein>
<keyword evidence="1" id="KW-1185">Reference proteome</keyword>
<dbReference type="WBParaSite" id="SVE_1222100.1">
    <property type="protein sequence ID" value="SVE_1222100.1"/>
    <property type="gene ID" value="SVE_1222100"/>
</dbReference>
<sequence>MKYYKKETKKKKYFRSFDYGFVMMPSYSFGGKSNSITYKYKLYPFNDYISKREYSFSTAIFKRLNHMYCETNVTTFTDAENVDSL</sequence>
<dbReference type="AlphaFoldDB" id="A0A0K0FR07"/>
<name>A0A0K0FR07_STRVS</name>
<dbReference type="Proteomes" id="UP000035680">
    <property type="component" value="Unassembled WGS sequence"/>
</dbReference>